<dbReference type="EMBL" id="JBBAXC010000004">
    <property type="protein sequence ID" value="MEI5906690.1"/>
    <property type="molecule type" value="Genomic_DNA"/>
</dbReference>
<dbReference type="Proteomes" id="UP001312865">
    <property type="component" value="Unassembled WGS sequence"/>
</dbReference>
<organism evidence="11 12">
    <name type="scientific">Bacillus spongiae</name>
    <dbReference type="NCBI Taxonomy" id="2683610"/>
    <lineage>
        <taxon>Bacteria</taxon>
        <taxon>Bacillati</taxon>
        <taxon>Bacillota</taxon>
        <taxon>Bacilli</taxon>
        <taxon>Bacillales</taxon>
        <taxon>Bacillaceae</taxon>
        <taxon>Bacillus</taxon>
    </lineage>
</organism>
<name>A0ABU8HBJ9_9BACI</name>
<dbReference type="InterPro" id="IPR000515">
    <property type="entry name" value="MetI-like"/>
</dbReference>
<evidence type="ECO:0000256" key="1">
    <source>
        <dbReference type="ARBA" id="ARBA00004651"/>
    </source>
</evidence>
<comment type="similarity">
    <text evidence="2">Belongs to the binding-protein-dependent transport system permease family. HisMQ subfamily.</text>
</comment>
<comment type="caution">
    <text evidence="11">The sequence shown here is derived from an EMBL/GenBank/DDBJ whole genome shotgun (WGS) entry which is preliminary data.</text>
</comment>
<dbReference type="Gene3D" id="1.10.3720.10">
    <property type="entry name" value="MetI-like"/>
    <property type="match status" value="1"/>
</dbReference>
<keyword evidence="3 9" id="KW-0813">Transport</keyword>
<dbReference type="InterPro" id="IPR035906">
    <property type="entry name" value="MetI-like_sf"/>
</dbReference>
<reference evidence="11 12" key="1">
    <citation type="journal article" date="2018" name="J. Microbiol.">
        <title>Bacillus spongiae sp. nov., isolated from sponge of Jeju Island.</title>
        <authorList>
            <person name="Lee G.E."/>
            <person name="Im W.T."/>
            <person name="Park J.S."/>
        </authorList>
    </citation>
    <scope>NUCLEOTIDE SEQUENCE [LARGE SCALE GENOMIC DNA]</scope>
    <source>
        <strain evidence="11 12">135PIL107-10</strain>
    </source>
</reference>
<evidence type="ECO:0000256" key="4">
    <source>
        <dbReference type="ARBA" id="ARBA00022475"/>
    </source>
</evidence>
<proteinExistence type="inferred from homology"/>
<sequence length="215" mass="24504">MKDLFISNWPFFYEGLKVTVYVTMVTLLAGFILGLVLAWLRSHKFKPFKWLALTIINVIRGTPVLIQLFFLYFGLNSFSWITMAPLTAGMIGITVNAGVYFSEIIRSGIESIDKGQTEAARTLGLSKFKTMRYIVLPQAFRRMIPAFMNQVTITLKDTSLLYTIGVAELTQQGFIIIGRTYASFEIWSIVLLSYFVMVYGLTKVSHLLERKLQLQ</sequence>
<evidence type="ECO:0000256" key="6">
    <source>
        <dbReference type="ARBA" id="ARBA00022970"/>
    </source>
</evidence>
<dbReference type="PANTHER" id="PTHR30614:SF20">
    <property type="entry name" value="GLUTAMINE TRANSPORT SYSTEM PERMEASE PROTEIN GLNP"/>
    <property type="match status" value="1"/>
</dbReference>
<protein>
    <submittedName>
        <fullName evidence="11">Amino acid ABC transporter permease</fullName>
    </submittedName>
</protein>
<feature type="transmembrane region" description="Helical" evidence="9">
    <location>
        <begin position="20"/>
        <end position="40"/>
    </location>
</feature>
<feature type="transmembrane region" description="Helical" evidence="9">
    <location>
        <begin position="80"/>
        <end position="101"/>
    </location>
</feature>
<dbReference type="InterPro" id="IPR010065">
    <property type="entry name" value="AA_ABC_transptr_permease_3TM"/>
</dbReference>
<evidence type="ECO:0000313" key="11">
    <source>
        <dbReference type="EMBL" id="MEI5906690.1"/>
    </source>
</evidence>
<gene>
    <name evidence="11" type="ORF">WAK64_06415</name>
</gene>
<dbReference type="InterPro" id="IPR043429">
    <property type="entry name" value="ArtM/GltK/GlnP/TcyL/YhdX-like"/>
</dbReference>
<feature type="transmembrane region" description="Helical" evidence="9">
    <location>
        <begin position="52"/>
        <end position="74"/>
    </location>
</feature>
<evidence type="ECO:0000256" key="9">
    <source>
        <dbReference type="RuleBase" id="RU363032"/>
    </source>
</evidence>
<evidence type="ECO:0000256" key="2">
    <source>
        <dbReference type="ARBA" id="ARBA00010072"/>
    </source>
</evidence>
<dbReference type="Pfam" id="PF00528">
    <property type="entry name" value="BPD_transp_1"/>
    <property type="match status" value="1"/>
</dbReference>
<dbReference type="RefSeq" id="WP_336586124.1">
    <property type="nucleotide sequence ID" value="NZ_JBBAXC010000004.1"/>
</dbReference>
<dbReference type="NCBIfam" id="TIGR01726">
    <property type="entry name" value="HEQRo_perm_3TM"/>
    <property type="match status" value="1"/>
</dbReference>
<evidence type="ECO:0000256" key="8">
    <source>
        <dbReference type="ARBA" id="ARBA00023136"/>
    </source>
</evidence>
<feature type="transmembrane region" description="Helical" evidence="9">
    <location>
        <begin position="184"/>
        <end position="202"/>
    </location>
</feature>
<dbReference type="PANTHER" id="PTHR30614">
    <property type="entry name" value="MEMBRANE COMPONENT OF AMINO ACID ABC TRANSPORTER"/>
    <property type="match status" value="1"/>
</dbReference>
<keyword evidence="8 9" id="KW-0472">Membrane</keyword>
<accession>A0ABU8HBJ9</accession>
<keyword evidence="12" id="KW-1185">Reference proteome</keyword>
<evidence type="ECO:0000313" key="12">
    <source>
        <dbReference type="Proteomes" id="UP001312865"/>
    </source>
</evidence>
<evidence type="ECO:0000259" key="10">
    <source>
        <dbReference type="PROSITE" id="PS50928"/>
    </source>
</evidence>
<dbReference type="CDD" id="cd06261">
    <property type="entry name" value="TM_PBP2"/>
    <property type="match status" value="1"/>
</dbReference>
<evidence type="ECO:0000256" key="7">
    <source>
        <dbReference type="ARBA" id="ARBA00022989"/>
    </source>
</evidence>
<dbReference type="PROSITE" id="PS50928">
    <property type="entry name" value="ABC_TM1"/>
    <property type="match status" value="1"/>
</dbReference>
<comment type="subcellular location">
    <subcellularLocation>
        <location evidence="1 9">Cell membrane</location>
        <topology evidence="1 9">Multi-pass membrane protein</topology>
    </subcellularLocation>
</comment>
<keyword evidence="4" id="KW-1003">Cell membrane</keyword>
<evidence type="ECO:0000256" key="3">
    <source>
        <dbReference type="ARBA" id="ARBA00022448"/>
    </source>
</evidence>
<evidence type="ECO:0000256" key="5">
    <source>
        <dbReference type="ARBA" id="ARBA00022692"/>
    </source>
</evidence>
<feature type="domain" description="ABC transmembrane type-1" evidence="10">
    <location>
        <begin position="16"/>
        <end position="202"/>
    </location>
</feature>
<dbReference type="SUPFAM" id="SSF161098">
    <property type="entry name" value="MetI-like"/>
    <property type="match status" value="1"/>
</dbReference>
<keyword evidence="5 9" id="KW-0812">Transmembrane</keyword>
<keyword evidence="6" id="KW-0029">Amino-acid transport</keyword>
<keyword evidence="7 9" id="KW-1133">Transmembrane helix</keyword>